<gene>
    <name evidence="2" type="ORF">EPA93_31505</name>
</gene>
<dbReference type="OrthoDB" id="9799909at2"/>
<evidence type="ECO:0000313" key="3">
    <source>
        <dbReference type="Proteomes" id="UP000290365"/>
    </source>
</evidence>
<protein>
    <recommendedName>
        <fullName evidence="4">SprT-like domain-containing protein</fullName>
    </recommendedName>
</protein>
<proteinExistence type="predicted"/>
<accession>A0A4P6JXT6</accession>
<sequence>MTTAQKPTHSVRSAAPAPPPPQDNPIIHGDQATIQHWLHHYWQKLQLPEEELQLLAITQDRQEFMSWTGKRLNILALGCYGYLPPPVRRRRAPVSKATHRHLIFIEPDMQPQSIEVTIAHELIHLSDRVKGNPRRHRHHGYDSIAADEAAITGYSLEELRALLQMEGERREQIRRARRPIRYLYECPNCGKRYPRARRYSQAVSCSSCDKSYNPRFRLLLVPTTA</sequence>
<name>A0A4P6JXT6_KTERU</name>
<keyword evidence="3" id="KW-1185">Reference proteome</keyword>
<dbReference type="AlphaFoldDB" id="A0A4P6JXT6"/>
<evidence type="ECO:0008006" key="4">
    <source>
        <dbReference type="Google" id="ProtNLM"/>
    </source>
</evidence>
<evidence type="ECO:0000313" key="2">
    <source>
        <dbReference type="EMBL" id="QBD80262.1"/>
    </source>
</evidence>
<evidence type="ECO:0000256" key="1">
    <source>
        <dbReference type="SAM" id="MobiDB-lite"/>
    </source>
</evidence>
<dbReference type="Proteomes" id="UP000290365">
    <property type="component" value="Chromosome"/>
</dbReference>
<feature type="region of interest" description="Disordered" evidence="1">
    <location>
        <begin position="1"/>
        <end position="26"/>
    </location>
</feature>
<feature type="compositionally biased region" description="Polar residues" evidence="1">
    <location>
        <begin position="1"/>
        <end position="11"/>
    </location>
</feature>
<organism evidence="2 3">
    <name type="scientific">Ktedonosporobacter rubrisoli</name>
    <dbReference type="NCBI Taxonomy" id="2509675"/>
    <lineage>
        <taxon>Bacteria</taxon>
        <taxon>Bacillati</taxon>
        <taxon>Chloroflexota</taxon>
        <taxon>Ktedonobacteria</taxon>
        <taxon>Ktedonobacterales</taxon>
        <taxon>Ktedonosporobacteraceae</taxon>
        <taxon>Ktedonosporobacter</taxon>
    </lineage>
</organism>
<dbReference type="RefSeq" id="WP_129891327.1">
    <property type="nucleotide sequence ID" value="NZ_CP035758.1"/>
</dbReference>
<reference evidence="2 3" key="1">
    <citation type="submission" date="2019-01" db="EMBL/GenBank/DDBJ databases">
        <title>Ktedonosporobacter rubrisoli SCAWS-G2.</title>
        <authorList>
            <person name="Huang Y."/>
            <person name="Yan B."/>
        </authorList>
    </citation>
    <scope>NUCLEOTIDE SEQUENCE [LARGE SCALE GENOMIC DNA]</scope>
    <source>
        <strain evidence="2 3">SCAWS-G2</strain>
    </source>
</reference>
<dbReference type="KEGG" id="kbs:EPA93_31505"/>
<dbReference type="EMBL" id="CP035758">
    <property type="protein sequence ID" value="QBD80262.1"/>
    <property type="molecule type" value="Genomic_DNA"/>
</dbReference>